<dbReference type="Pfam" id="PF03886">
    <property type="entry name" value="ABC_trans_aux"/>
    <property type="match status" value="1"/>
</dbReference>
<dbReference type="RefSeq" id="WP_353111257.1">
    <property type="nucleotide sequence ID" value="NZ_APND01000003.1"/>
</dbReference>
<comment type="caution">
    <text evidence="3">The sequence shown here is derived from an EMBL/GenBank/DDBJ whole genome shotgun (WGS) entry which is preliminary data.</text>
</comment>
<sequence length="196" mass="21402">MKPIRLVLLCGVLTMTGCASSGNAPAMFLLDQHHSPAEPQSATNEDGVLVVEPVRISPYLDESGIVYQTTAHRVAIANNNRWAAPLAGQLRDALESELAAALPGIRVQQRSDADRADLRLATRVDAFMGHYDGHAHIAGHWQLMDANGATLLREPFQRRVALEEDGYDALVESLSSGWRTNARELAPRIRAAMNSR</sequence>
<reference evidence="3 4" key="1">
    <citation type="submission" date="2013-03" db="EMBL/GenBank/DDBJ databases">
        <title>Salinisphaera dokdonensis CL-ES53 Genome Sequencing.</title>
        <authorList>
            <person name="Li C."/>
            <person name="Lai Q."/>
            <person name="Shao Z."/>
        </authorList>
    </citation>
    <scope>NUCLEOTIDE SEQUENCE [LARGE SCALE GENOMIC DNA]</scope>
    <source>
        <strain evidence="3 4">CL-ES53</strain>
    </source>
</reference>
<dbReference type="Gene3D" id="3.40.50.10610">
    <property type="entry name" value="ABC-type transport auxiliary lipoprotein component"/>
    <property type="match status" value="1"/>
</dbReference>
<dbReference type="Proteomes" id="UP001460888">
    <property type="component" value="Unassembled WGS sequence"/>
</dbReference>
<feature type="signal peptide" evidence="1">
    <location>
        <begin position="1"/>
        <end position="21"/>
    </location>
</feature>
<evidence type="ECO:0000256" key="1">
    <source>
        <dbReference type="SAM" id="SignalP"/>
    </source>
</evidence>
<organism evidence="3 4">
    <name type="scientific">Salinisphaera dokdonensis CL-ES53</name>
    <dbReference type="NCBI Taxonomy" id="1304272"/>
    <lineage>
        <taxon>Bacteria</taxon>
        <taxon>Pseudomonadati</taxon>
        <taxon>Pseudomonadota</taxon>
        <taxon>Gammaproteobacteria</taxon>
        <taxon>Salinisphaerales</taxon>
        <taxon>Salinisphaeraceae</taxon>
        <taxon>Salinisphaera</taxon>
    </lineage>
</organism>
<gene>
    <name evidence="3" type="ORF">SADO_10794</name>
</gene>
<accession>A0ABV2B2V9</accession>
<evidence type="ECO:0000259" key="2">
    <source>
        <dbReference type="Pfam" id="PF03886"/>
    </source>
</evidence>
<keyword evidence="4" id="KW-1185">Reference proteome</keyword>
<evidence type="ECO:0000313" key="4">
    <source>
        <dbReference type="Proteomes" id="UP001460888"/>
    </source>
</evidence>
<feature type="chain" id="PRO_5045924644" description="ABC-type transport auxiliary lipoprotein component domain-containing protein" evidence="1">
    <location>
        <begin position="22"/>
        <end position="196"/>
    </location>
</feature>
<dbReference type="PROSITE" id="PS51257">
    <property type="entry name" value="PROKAR_LIPOPROTEIN"/>
    <property type="match status" value="1"/>
</dbReference>
<dbReference type="SUPFAM" id="SSF159594">
    <property type="entry name" value="XCC0632-like"/>
    <property type="match status" value="1"/>
</dbReference>
<name>A0ABV2B2V9_9GAMM</name>
<dbReference type="EMBL" id="APND01000003">
    <property type="protein sequence ID" value="MES1929739.1"/>
    <property type="molecule type" value="Genomic_DNA"/>
</dbReference>
<proteinExistence type="predicted"/>
<feature type="domain" description="ABC-type transport auxiliary lipoprotein component" evidence="2">
    <location>
        <begin position="29"/>
        <end position="186"/>
    </location>
</feature>
<protein>
    <recommendedName>
        <fullName evidence="2">ABC-type transport auxiliary lipoprotein component domain-containing protein</fullName>
    </recommendedName>
</protein>
<keyword evidence="1" id="KW-0732">Signal</keyword>
<evidence type="ECO:0000313" key="3">
    <source>
        <dbReference type="EMBL" id="MES1929739.1"/>
    </source>
</evidence>
<dbReference type="InterPro" id="IPR005586">
    <property type="entry name" value="ABC_trans_aux"/>
</dbReference>